<dbReference type="EMBL" id="QEAP01000180">
    <property type="protein sequence ID" value="TPX73528.1"/>
    <property type="molecule type" value="Genomic_DNA"/>
</dbReference>
<comment type="caution">
    <text evidence="5">The sequence shown here is derived from an EMBL/GenBank/DDBJ whole genome shotgun (WGS) entry which is preliminary data.</text>
</comment>
<dbReference type="Gene3D" id="3.20.20.140">
    <property type="entry name" value="Metal-dependent hydrolases"/>
    <property type="match status" value="1"/>
</dbReference>
<name>A0A507FE28_9FUNG</name>
<reference evidence="5 6" key="1">
    <citation type="journal article" date="2019" name="Sci. Rep.">
        <title>Comparative genomics of chytrid fungi reveal insights into the obligate biotrophic and pathogenic lifestyle of Synchytrium endobioticum.</title>
        <authorList>
            <person name="van de Vossenberg B.T.L.H."/>
            <person name="Warris S."/>
            <person name="Nguyen H.D.T."/>
            <person name="van Gent-Pelzer M.P.E."/>
            <person name="Joly D.L."/>
            <person name="van de Geest H.C."/>
            <person name="Bonants P.J.M."/>
            <person name="Smith D.S."/>
            <person name="Levesque C.A."/>
            <person name="van der Lee T.A.J."/>
        </authorList>
    </citation>
    <scope>NUCLEOTIDE SEQUENCE [LARGE SCALE GENOMIC DNA]</scope>
    <source>
        <strain evidence="5 6">CBS 675.73</strain>
    </source>
</reference>
<gene>
    <name evidence="5" type="ORF">CcCBS67573_g05204</name>
</gene>
<evidence type="ECO:0000256" key="4">
    <source>
        <dbReference type="ARBA" id="ARBA00022801"/>
    </source>
</evidence>
<dbReference type="GO" id="GO:0003676">
    <property type="term" value="F:nucleic acid binding"/>
    <property type="evidence" value="ECO:0007669"/>
    <property type="project" value="InterPro"/>
</dbReference>
<keyword evidence="4" id="KW-0378">Hydrolase</keyword>
<keyword evidence="2" id="KW-0540">Nuclease</keyword>
<dbReference type="GO" id="GO:0046872">
    <property type="term" value="F:metal ion binding"/>
    <property type="evidence" value="ECO:0007669"/>
    <property type="project" value="UniProtKB-KW"/>
</dbReference>
<protein>
    <submittedName>
        <fullName evidence="5">Uncharacterized protein</fullName>
    </submittedName>
</protein>
<keyword evidence="3" id="KW-0479">Metal-binding</keyword>
<sequence>MVQNSPTLMVFVTCGHWDLLKILPVQLNTLHITHTQKVLHQWCNIKIFASHHLKAEVRGMLFLLHQYWLPLIRRHHSGIDDSQNIFQGGTTAKPPLPPHKVKAKPASLELLPAMIDIGANLTHKTFSKNVPDILQIAHAANVHHIIITGTSVEVSHSAIELCCHHNATNLDAGGGDKFPLLKCTVGIHLHNASQAMKNSKANFEALKKLITENQDIVVAVGCGRV</sequence>
<dbReference type="InterPro" id="IPR050891">
    <property type="entry name" value="TatD-type_Hydrolase"/>
</dbReference>
<dbReference type="Pfam" id="PF01026">
    <property type="entry name" value="TatD_DNase"/>
    <property type="match status" value="1"/>
</dbReference>
<dbReference type="AlphaFoldDB" id="A0A507FE28"/>
<evidence type="ECO:0000256" key="2">
    <source>
        <dbReference type="ARBA" id="ARBA00022722"/>
    </source>
</evidence>
<evidence type="ECO:0000256" key="3">
    <source>
        <dbReference type="ARBA" id="ARBA00022723"/>
    </source>
</evidence>
<dbReference type="InterPro" id="IPR001130">
    <property type="entry name" value="TatD-like"/>
</dbReference>
<dbReference type="OrthoDB" id="6079689at2759"/>
<dbReference type="InterPro" id="IPR036397">
    <property type="entry name" value="RNaseH_sf"/>
</dbReference>
<evidence type="ECO:0000256" key="1">
    <source>
        <dbReference type="ARBA" id="ARBA00009275"/>
    </source>
</evidence>
<organism evidence="5 6">
    <name type="scientific">Chytriomyces confervae</name>
    <dbReference type="NCBI Taxonomy" id="246404"/>
    <lineage>
        <taxon>Eukaryota</taxon>
        <taxon>Fungi</taxon>
        <taxon>Fungi incertae sedis</taxon>
        <taxon>Chytridiomycota</taxon>
        <taxon>Chytridiomycota incertae sedis</taxon>
        <taxon>Chytridiomycetes</taxon>
        <taxon>Chytridiales</taxon>
        <taxon>Chytriomycetaceae</taxon>
        <taxon>Chytriomyces</taxon>
    </lineage>
</organism>
<dbReference type="STRING" id="246404.A0A507FE28"/>
<dbReference type="PANTHER" id="PTHR10060:SF15">
    <property type="entry name" value="DEOXYRIBONUCLEASE TATDN1"/>
    <property type="match status" value="1"/>
</dbReference>
<keyword evidence="6" id="KW-1185">Reference proteome</keyword>
<proteinExistence type="inferred from homology"/>
<dbReference type="Gene3D" id="3.30.420.10">
    <property type="entry name" value="Ribonuclease H-like superfamily/Ribonuclease H"/>
    <property type="match status" value="1"/>
</dbReference>
<dbReference type="PANTHER" id="PTHR10060">
    <property type="entry name" value="TATD FAMILY DEOXYRIBONUCLEASE"/>
    <property type="match status" value="1"/>
</dbReference>
<dbReference type="Proteomes" id="UP000320333">
    <property type="component" value="Unassembled WGS sequence"/>
</dbReference>
<dbReference type="GO" id="GO:0016788">
    <property type="term" value="F:hydrolase activity, acting on ester bonds"/>
    <property type="evidence" value="ECO:0007669"/>
    <property type="project" value="InterPro"/>
</dbReference>
<evidence type="ECO:0000313" key="6">
    <source>
        <dbReference type="Proteomes" id="UP000320333"/>
    </source>
</evidence>
<dbReference type="InterPro" id="IPR032466">
    <property type="entry name" value="Metal_Hydrolase"/>
</dbReference>
<comment type="similarity">
    <text evidence="1">Belongs to the metallo-dependent hydrolases superfamily. TatD-type hydrolase family.</text>
</comment>
<dbReference type="SUPFAM" id="SSF51556">
    <property type="entry name" value="Metallo-dependent hydrolases"/>
    <property type="match status" value="1"/>
</dbReference>
<dbReference type="GO" id="GO:0004518">
    <property type="term" value="F:nuclease activity"/>
    <property type="evidence" value="ECO:0007669"/>
    <property type="project" value="UniProtKB-KW"/>
</dbReference>
<accession>A0A507FE28</accession>
<evidence type="ECO:0000313" key="5">
    <source>
        <dbReference type="EMBL" id="TPX73528.1"/>
    </source>
</evidence>